<dbReference type="GO" id="GO:0006269">
    <property type="term" value="P:DNA replication, synthesis of primer"/>
    <property type="evidence" value="ECO:0007669"/>
    <property type="project" value="UniProtKB-KW"/>
</dbReference>
<dbReference type="OrthoDB" id="9811157at2"/>
<protein>
    <recommendedName>
        <fullName evidence="11">Toprim domain-containing protein</fullName>
    </recommendedName>
</protein>
<dbReference type="Proteomes" id="UP000294958">
    <property type="component" value="Unassembled WGS sequence"/>
</dbReference>
<dbReference type="Pfam" id="PF23639">
    <property type="entry name" value="DUF7146"/>
    <property type="match status" value="1"/>
</dbReference>
<dbReference type="Gene3D" id="3.90.580.10">
    <property type="entry name" value="Zinc finger, CHC2-type domain"/>
    <property type="match status" value="1"/>
</dbReference>
<proteinExistence type="predicted"/>
<evidence type="ECO:0000256" key="3">
    <source>
        <dbReference type="ARBA" id="ARBA00022679"/>
    </source>
</evidence>
<dbReference type="GO" id="GO:1990077">
    <property type="term" value="C:primosome complex"/>
    <property type="evidence" value="ECO:0007669"/>
    <property type="project" value="UniProtKB-KW"/>
</dbReference>
<feature type="domain" description="DUF7146" evidence="8">
    <location>
        <begin position="168"/>
        <end position="271"/>
    </location>
</feature>
<keyword evidence="6" id="KW-0804">Transcription</keyword>
<keyword evidence="5" id="KW-0235">DNA replication</keyword>
<evidence type="ECO:0000256" key="4">
    <source>
        <dbReference type="ARBA" id="ARBA00022695"/>
    </source>
</evidence>
<dbReference type="GO" id="GO:0008270">
    <property type="term" value="F:zinc ion binding"/>
    <property type="evidence" value="ECO:0007669"/>
    <property type="project" value="InterPro"/>
</dbReference>
<evidence type="ECO:0000256" key="1">
    <source>
        <dbReference type="ARBA" id="ARBA00022478"/>
    </source>
</evidence>
<dbReference type="GO" id="GO:0000428">
    <property type="term" value="C:DNA-directed RNA polymerase complex"/>
    <property type="evidence" value="ECO:0007669"/>
    <property type="project" value="UniProtKB-KW"/>
</dbReference>
<accession>A0A4R6YGY4</accession>
<dbReference type="InterPro" id="IPR036977">
    <property type="entry name" value="DNA_primase_Znf_CHC2"/>
</dbReference>
<evidence type="ECO:0000313" key="10">
    <source>
        <dbReference type="Proteomes" id="UP000294958"/>
    </source>
</evidence>
<dbReference type="InterPro" id="IPR006171">
    <property type="entry name" value="TOPRIM_dom"/>
</dbReference>
<keyword evidence="3" id="KW-0808">Transferase</keyword>
<evidence type="ECO:0000256" key="6">
    <source>
        <dbReference type="ARBA" id="ARBA00023163"/>
    </source>
</evidence>
<keyword evidence="4" id="KW-0548">Nucleotidyltransferase</keyword>
<evidence type="ECO:0000259" key="8">
    <source>
        <dbReference type="Pfam" id="PF23639"/>
    </source>
</evidence>
<keyword evidence="2" id="KW-0639">Primosome</keyword>
<evidence type="ECO:0000256" key="2">
    <source>
        <dbReference type="ARBA" id="ARBA00022515"/>
    </source>
</evidence>
<dbReference type="AlphaFoldDB" id="A0A4R6YGY4"/>
<organism evidence="9 10">
    <name type="scientific">Aquamicrobium defluvii</name>
    <dbReference type="NCBI Taxonomy" id="69279"/>
    <lineage>
        <taxon>Bacteria</taxon>
        <taxon>Pseudomonadati</taxon>
        <taxon>Pseudomonadota</taxon>
        <taxon>Alphaproteobacteria</taxon>
        <taxon>Hyphomicrobiales</taxon>
        <taxon>Phyllobacteriaceae</taxon>
        <taxon>Aquamicrobium</taxon>
    </lineage>
</organism>
<dbReference type="SUPFAM" id="SSF57783">
    <property type="entry name" value="Zinc beta-ribbon"/>
    <property type="match status" value="1"/>
</dbReference>
<dbReference type="GO" id="GO:0016779">
    <property type="term" value="F:nucleotidyltransferase activity"/>
    <property type="evidence" value="ECO:0007669"/>
    <property type="project" value="UniProtKB-KW"/>
</dbReference>
<evidence type="ECO:0000256" key="5">
    <source>
        <dbReference type="ARBA" id="ARBA00022705"/>
    </source>
</evidence>
<sequence>MTGGDLDIIKSELQGRIEDLCRVLLPNGRNEGGQWVSFNPVTNDYRQGRNPTLKIRMRGGVAGAWKDWRSGDKGDVIRLIAYVQGTDTKGALVWARDFLGLRTMSRADRDAMRKVVHQRAEARARQDERRRREKLAEADRLFHAKPGRVGHIEVPYGSFALGDGSTAEAHARAYFGARNCALEAVPDLSGFSTRVTPAVEWWRGAVWGRDGNGRSFKQQAGPLYPGVLSAMRNRLGIVTACHVTFLDPYRPAKAPVDVSKLMWGEAKGAVIEIATGPTGQPFWMTEEPAPLIIAEGRETAQSFAATLGGRARVWAAGSLAGVGSAPVDLPCVEWILFARDNNSGNAQAQKQFDQALAGLEASGKLVVVEASHVGDDFNDLAQGEE</sequence>
<feature type="domain" description="Toprim" evidence="7">
    <location>
        <begin position="291"/>
        <end position="382"/>
    </location>
</feature>
<dbReference type="EMBL" id="SNZF01000008">
    <property type="protein sequence ID" value="TDR35710.1"/>
    <property type="molecule type" value="Genomic_DNA"/>
</dbReference>
<reference evidence="9 10" key="1">
    <citation type="submission" date="2019-03" db="EMBL/GenBank/DDBJ databases">
        <title>Genomic Encyclopedia of Type Strains, Phase IV (KMG-IV): sequencing the most valuable type-strain genomes for metagenomic binning, comparative biology and taxonomic classification.</title>
        <authorList>
            <person name="Goeker M."/>
        </authorList>
    </citation>
    <scope>NUCLEOTIDE SEQUENCE [LARGE SCALE GENOMIC DNA]</scope>
    <source>
        <strain evidence="9 10">DSM 11603</strain>
    </source>
</reference>
<dbReference type="RefSeq" id="WP_133674947.1">
    <property type="nucleotide sequence ID" value="NZ_SNZF01000008.1"/>
</dbReference>
<gene>
    <name evidence="9" type="ORF">DES43_108135</name>
</gene>
<evidence type="ECO:0000259" key="7">
    <source>
        <dbReference type="Pfam" id="PF13362"/>
    </source>
</evidence>
<dbReference type="InterPro" id="IPR055570">
    <property type="entry name" value="DUF7146"/>
</dbReference>
<comment type="caution">
    <text evidence="9">The sequence shown here is derived from an EMBL/GenBank/DDBJ whole genome shotgun (WGS) entry which is preliminary data.</text>
</comment>
<dbReference type="Pfam" id="PF13362">
    <property type="entry name" value="Toprim_3"/>
    <property type="match status" value="1"/>
</dbReference>
<name>A0A4R6YGY4_9HYPH</name>
<evidence type="ECO:0000313" key="9">
    <source>
        <dbReference type="EMBL" id="TDR35710.1"/>
    </source>
</evidence>
<evidence type="ECO:0008006" key="11">
    <source>
        <dbReference type="Google" id="ProtNLM"/>
    </source>
</evidence>
<keyword evidence="10" id="KW-1185">Reference proteome</keyword>
<dbReference type="GO" id="GO:0003677">
    <property type="term" value="F:DNA binding"/>
    <property type="evidence" value="ECO:0007669"/>
    <property type="project" value="InterPro"/>
</dbReference>
<keyword evidence="1" id="KW-0240">DNA-directed RNA polymerase</keyword>